<accession>X7YRW3</accession>
<protein>
    <submittedName>
        <fullName evidence="1">Conjugative transposon TcpC family protein</fullName>
    </submittedName>
</protein>
<proteinExistence type="predicted"/>
<dbReference type="Proteomes" id="UP000020561">
    <property type="component" value="Unassembled WGS sequence"/>
</dbReference>
<dbReference type="PATRIC" id="fig|1299326.3.peg.5707"/>
<dbReference type="AlphaFoldDB" id="X7YRW3"/>
<sequence length="322" mass="33628">MMKLNRTWTGRVSATSSALRRYGTTALIVLAALSGLHTVWDFMFDKPTDVVTPARTVVNKSAVVSSFAEDFVTTWLTATASSATSLNQFVSVTTADLNLPTTPAVVLGSPSVVAVTYEGNAGKDAEAEVFSVVVGVNERPYESASPTRYLYRVPVLWSRFGPRAIGLPFQVSGPGPGANLAVAYPRTLASADNAYQVVSGFITAYLTGTGDVARYVTTDSMLVGIGAPYLARKDDKGNPLPLVTSVTATGPVPAQPADGQTAQVLAQVTALTSQYANVAMTYPLTLRGVGGHWSVAGIDRAPVLSSDDNITPVAPMGAPPAN</sequence>
<evidence type="ECO:0000313" key="1">
    <source>
        <dbReference type="EMBL" id="EUA09819.1"/>
    </source>
</evidence>
<comment type="caution">
    <text evidence="1">The sequence shown here is derived from an EMBL/GenBank/DDBJ whole genome shotgun (WGS) entry which is preliminary data.</text>
</comment>
<evidence type="ECO:0000313" key="2">
    <source>
        <dbReference type="Proteomes" id="UP000020561"/>
    </source>
</evidence>
<gene>
    <name evidence="1" type="ORF">I545_5932</name>
</gene>
<organism evidence="1 2">
    <name type="scientific">Mycobacterium kansasii 662</name>
    <dbReference type="NCBI Taxonomy" id="1299326"/>
    <lineage>
        <taxon>Bacteria</taxon>
        <taxon>Bacillati</taxon>
        <taxon>Actinomycetota</taxon>
        <taxon>Actinomycetes</taxon>
        <taxon>Mycobacteriales</taxon>
        <taxon>Mycobacteriaceae</taxon>
        <taxon>Mycobacterium</taxon>
    </lineage>
</organism>
<reference evidence="1 2" key="1">
    <citation type="submission" date="2013-12" db="EMBL/GenBank/DDBJ databases">
        <authorList>
            <person name="Brown-Elliot B."/>
            <person name="Wallace R."/>
            <person name="Lenaerts A."/>
            <person name="Ordway D."/>
            <person name="DeGroote M.A."/>
            <person name="Parker T."/>
            <person name="Sizemore C."/>
            <person name="Tallon L.J."/>
            <person name="Sadzewicz L.K."/>
            <person name="Sengamalay N."/>
            <person name="Fraser C.M."/>
            <person name="Hine E."/>
            <person name="Shefchek K.A."/>
            <person name="Das S.P."/>
            <person name="Tettelin H."/>
        </authorList>
    </citation>
    <scope>NUCLEOTIDE SEQUENCE [LARGE SCALE GENOMIC DNA]</scope>
    <source>
        <strain evidence="1 2">662</strain>
    </source>
</reference>
<name>X7YRW3_MYCKA</name>
<dbReference type="InterPro" id="IPR024735">
    <property type="entry name" value="TcpC"/>
</dbReference>
<dbReference type="Pfam" id="PF12642">
    <property type="entry name" value="TpcC"/>
    <property type="match status" value="1"/>
</dbReference>
<dbReference type="EMBL" id="JAOA01000013">
    <property type="protein sequence ID" value="EUA09819.1"/>
    <property type="molecule type" value="Genomic_DNA"/>
</dbReference>